<dbReference type="InterPro" id="IPR016164">
    <property type="entry name" value="FAD-linked_Oxase-like_C"/>
</dbReference>
<organism evidence="8 9">
    <name type="scientific">Pseudenterobacter timonensis</name>
    <dbReference type="NCBI Taxonomy" id="1755099"/>
    <lineage>
        <taxon>Bacteria</taxon>
        <taxon>Pseudomonadati</taxon>
        <taxon>Pseudomonadota</taxon>
        <taxon>Gammaproteobacteria</taxon>
        <taxon>Enterobacterales</taxon>
        <taxon>Enterobacteriaceae</taxon>
        <taxon>Pseudenterobacter</taxon>
    </lineage>
</organism>
<feature type="domain" description="FAD-binding PCMH-type" evidence="7">
    <location>
        <begin position="83"/>
        <end position="252"/>
    </location>
</feature>
<dbReference type="AlphaFoldDB" id="A0AAE4DL85"/>
<dbReference type="InterPro" id="IPR016166">
    <property type="entry name" value="FAD-bd_PCMH"/>
</dbReference>
<dbReference type="InterPro" id="IPR050416">
    <property type="entry name" value="FAD-linked_Oxidoreductase"/>
</dbReference>
<keyword evidence="5" id="KW-0560">Oxidoreductase</keyword>
<evidence type="ECO:0000256" key="4">
    <source>
        <dbReference type="ARBA" id="ARBA00022827"/>
    </source>
</evidence>
<proteinExistence type="inferred from homology"/>
<dbReference type="Gene3D" id="3.30.465.10">
    <property type="match status" value="1"/>
</dbReference>
<dbReference type="RefSeq" id="WP_310824540.1">
    <property type="nucleotide sequence ID" value="NZ_JAQGEC010000002.1"/>
</dbReference>
<name>A0AAE4DL85_9ENTR</name>
<protein>
    <submittedName>
        <fullName evidence="8">FAD-binding oxidoreductase</fullName>
    </submittedName>
</protein>
<dbReference type="Gene3D" id="3.40.462.20">
    <property type="match status" value="1"/>
</dbReference>
<dbReference type="PROSITE" id="PS00862">
    <property type="entry name" value="OX2_COVAL_FAD"/>
    <property type="match status" value="1"/>
</dbReference>
<evidence type="ECO:0000256" key="3">
    <source>
        <dbReference type="ARBA" id="ARBA00022630"/>
    </source>
</evidence>
<dbReference type="EMBL" id="JAQGEC010000002">
    <property type="protein sequence ID" value="MDR9889188.1"/>
    <property type="molecule type" value="Genomic_DNA"/>
</dbReference>
<evidence type="ECO:0000313" key="8">
    <source>
        <dbReference type="EMBL" id="MDR9889188.1"/>
    </source>
</evidence>
<dbReference type="PANTHER" id="PTHR42973">
    <property type="entry name" value="BINDING OXIDOREDUCTASE, PUTATIVE (AFU_ORTHOLOGUE AFUA_1G17690)-RELATED"/>
    <property type="match status" value="1"/>
</dbReference>
<dbReference type="PANTHER" id="PTHR42973:SF39">
    <property type="entry name" value="FAD-BINDING PCMH-TYPE DOMAIN-CONTAINING PROTEIN"/>
    <property type="match status" value="1"/>
</dbReference>
<dbReference type="PROSITE" id="PS51318">
    <property type="entry name" value="TAT"/>
    <property type="match status" value="1"/>
</dbReference>
<sequence length="501" mass="54254">MASSKYNPQRRSLLKNSLITAAAASVGVNRLVFAATPNVATTHAGGKVTPDAIKMLADKLPGAVVSAGDAGYEKSRLTWNGTVEQHPAVIVQARSAGDIKVAVEFAREHNLGVAVKATGHGALVPANNDALLIDTSRMKGLRVDPQAKTATFEPGVVAIEFLREAQKYGLAGPTAVSPGVGMTGYTLSGGYGDLPRVFGLGSDNLLSADVLLMDGRHITVSENENPDIFWAMRGGGGNFAIVTSMTVKLHPVSDVLSGVLTFDIDDAHKVVGALREWSKTLPDNMTMALSFFAKNVTKTPRPIITLALVYFGPETEGQPVIDKLLASLKPQSNTIKAQSYLSYFENDVQDPGYGFKNYWHGVLIDELTDPVVDILVKTVTPQDSMMMLLFSYYRGGVWSRYAENKTAVSHRNASWLLNGRAFFKGDEQVVAIAKKQVATLAQDLAPYNKGVPFTYLEYEGPSRLEDVYGAQKLDKMREIKAKYDPDNRLRFNANIPPAKSA</sequence>
<keyword evidence="4" id="KW-0274">FAD</keyword>
<dbReference type="SUPFAM" id="SSF55103">
    <property type="entry name" value="FAD-linked oxidases, C-terminal domain"/>
    <property type="match status" value="1"/>
</dbReference>
<evidence type="ECO:0000256" key="6">
    <source>
        <dbReference type="SAM" id="SignalP"/>
    </source>
</evidence>
<keyword evidence="6" id="KW-0732">Signal</keyword>
<accession>A0AAE4DL85</accession>
<dbReference type="SUPFAM" id="SSF56176">
    <property type="entry name" value="FAD-binding/transporter-associated domain-like"/>
    <property type="match status" value="1"/>
</dbReference>
<dbReference type="Gene3D" id="3.30.43.10">
    <property type="entry name" value="Uridine Diphospho-n-acetylenolpyruvylglucosamine Reductase, domain 2"/>
    <property type="match status" value="1"/>
</dbReference>
<evidence type="ECO:0000256" key="2">
    <source>
        <dbReference type="ARBA" id="ARBA00005466"/>
    </source>
</evidence>
<dbReference type="InterPro" id="IPR012951">
    <property type="entry name" value="BBE"/>
</dbReference>
<dbReference type="InterPro" id="IPR016167">
    <property type="entry name" value="FAD-bd_PCMH_sub1"/>
</dbReference>
<reference evidence="8" key="1">
    <citation type="submission" date="2022-12" db="EMBL/GenBank/DDBJ databases">
        <title>NDM-1 containing novel ST 2018 Pseudenterobacter timonensis.</title>
        <authorList>
            <person name="Halder G."/>
            <person name="Mandal S."/>
            <person name="Dutta S."/>
        </authorList>
    </citation>
    <scope>NUCLEOTIDE SEQUENCE</scope>
    <source>
        <strain evidence="8">CNCI147</strain>
    </source>
</reference>
<gene>
    <name evidence="8" type="ORF">O7047_02930</name>
</gene>
<keyword evidence="3" id="KW-0285">Flavoprotein</keyword>
<comment type="cofactor">
    <cofactor evidence="1">
        <name>FAD</name>
        <dbReference type="ChEBI" id="CHEBI:57692"/>
    </cofactor>
</comment>
<dbReference type="Proteomes" id="UP001248822">
    <property type="component" value="Unassembled WGS sequence"/>
</dbReference>
<dbReference type="GO" id="GO:0071949">
    <property type="term" value="F:FAD binding"/>
    <property type="evidence" value="ECO:0007669"/>
    <property type="project" value="InterPro"/>
</dbReference>
<dbReference type="PROSITE" id="PS51387">
    <property type="entry name" value="FAD_PCMH"/>
    <property type="match status" value="1"/>
</dbReference>
<dbReference type="InterPro" id="IPR016169">
    <property type="entry name" value="FAD-bd_PCMH_sub2"/>
</dbReference>
<evidence type="ECO:0000256" key="5">
    <source>
        <dbReference type="ARBA" id="ARBA00023002"/>
    </source>
</evidence>
<evidence type="ECO:0000313" key="9">
    <source>
        <dbReference type="Proteomes" id="UP001248822"/>
    </source>
</evidence>
<dbReference type="InterPro" id="IPR006311">
    <property type="entry name" value="TAT_signal"/>
</dbReference>
<dbReference type="InterPro" id="IPR036318">
    <property type="entry name" value="FAD-bd_PCMH-like_sf"/>
</dbReference>
<evidence type="ECO:0000256" key="1">
    <source>
        <dbReference type="ARBA" id="ARBA00001974"/>
    </source>
</evidence>
<evidence type="ECO:0000259" key="7">
    <source>
        <dbReference type="PROSITE" id="PS51387"/>
    </source>
</evidence>
<feature type="chain" id="PRO_5042269237" evidence="6">
    <location>
        <begin position="35"/>
        <end position="501"/>
    </location>
</feature>
<comment type="similarity">
    <text evidence="2">Belongs to the oxygen-dependent FAD-linked oxidoreductase family.</text>
</comment>
<dbReference type="GO" id="GO:0016491">
    <property type="term" value="F:oxidoreductase activity"/>
    <property type="evidence" value="ECO:0007669"/>
    <property type="project" value="UniProtKB-KW"/>
</dbReference>
<dbReference type="Pfam" id="PF08031">
    <property type="entry name" value="BBE"/>
    <property type="match status" value="1"/>
</dbReference>
<feature type="signal peptide" evidence="6">
    <location>
        <begin position="1"/>
        <end position="34"/>
    </location>
</feature>
<comment type="caution">
    <text evidence="8">The sequence shown here is derived from an EMBL/GenBank/DDBJ whole genome shotgun (WGS) entry which is preliminary data.</text>
</comment>
<dbReference type="Pfam" id="PF01565">
    <property type="entry name" value="FAD_binding_4"/>
    <property type="match status" value="1"/>
</dbReference>
<dbReference type="InterPro" id="IPR006094">
    <property type="entry name" value="Oxid_FAD_bind_N"/>
</dbReference>
<dbReference type="InterPro" id="IPR006093">
    <property type="entry name" value="Oxy_OxRdtase_FAD_BS"/>
</dbReference>